<protein>
    <submittedName>
        <fullName evidence="1">Uncharacterized protein</fullName>
    </submittedName>
</protein>
<sequence>MNKLVAITYAVLILMQGFNFSFEDVSKLNALIEHAKFHQETYGDSFLEFLAEHYGDTKFQHENEHDGHEELPFKHHQTCSHNSVTFTVPTLNFTLEYQPFVEIPFNFFYKESTSLFEKPSVFQSPRLA</sequence>
<name>A0A3D6BXC1_9FLAO</name>
<evidence type="ECO:0000313" key="1">
    <source>
        <dbReference type="EMBL" id="HCY82819.1"/>
    </source>
</evidence>
<evidence type="ECO:0000313" key="2">
    <source>
        <dbReference type="Proteomes" id="UP000263268"/>
    </source>
</evidence>
<proteinExistence type="predicted"/>
<comment type="caution">
    <text evidence="1">The sequence shown here is derived from an EMBL/GenBank/DDBJ whole genome shotgun (WGS) entry which is preliminary data.</text>
</comment>
<dbReference type="Proteomes" id="UP000263268">
    <property type="component" value="Unassembled WGS sequence"/>
</dbReference>
<reference evidence="1 2" key="1">
    <citation type="journal article" date="2018" name="Nat. Biotechnol.">
        <title>A standardized bacterial taxonomy based on genome phylogeny substantially revises the tree of life.</title>
        <authorList>
            <person name="Parks D.H."/>
            <person name="Chuvochina M."/>
            <person name="Waite D.W."/>
            <person name="Rinke C."/>
            <person name="Skarshewski A."/>
            <person name="Chaumeil P.A."/>
            <person name="Hugenholtz P."/>
        </authorList>
    </citation>
    <scope>NUCLEOTIDE SEQUENCE [LARGE SCALE GENOMIC DNA]</scope>
    <source>
        <strain evidence="1">UBA10227</strain>
    </source>
</reference>
<organism evidence="1 2">
    <name type="scientific">Xanthomarina gelatinilytica</name>
    <dbReference type="NCBI Taxonomy" id="1137281"/>
    <lineage>
        <taxon>Bacteria</taxon>
        <taxon>Pseudomonadati</taxon>
        <taxon>Bacteroidota</taxon>
        <taxon>Flavobacteriia</taxon>
        <taxon>Flavobacteriales</taxon>
        <taxon>Flavobacteriaceae</taxon>
        <taxon>Xanthomarina</taxon>
    </lineage>
</organism>
<gene>
    <name evidence="1" type="ORF">DHV22_15110</name>
</gene>
<dbReference type="AlphaFoldDB" id="A0A3D6BXC1"/>
<dbReference type="EMBL" id="DPRK01000241">
    <property type="protein sequence ID" value="HCY82819.1"/>
    <property type="molecule type" value="Genomic_DNA"/>
</dbReference>
<accession>A0A3D6BXC1</accession>